<dbReference type="PROSITE" id="PS50931">
    <property type="entry name" value="HTH_LYSR"/>
    <property type="match status" value="1"/>
</dbReference>
<evidence type="ECO:0000313" key="6">
    <source>
        <dbReference type="EMBL" id="EDT08449.1"/>
    </source>
</evidence>
<protein>
    <submittedName>
        <fullName evidence="6">Transcriptional regulator, LysR family</fullName>
    </submittedName>
</protein>
<dbReference type="PANTHER" id="PTHR30118">
    <property type="entry name" value="HTH-TYPE TRANSCRIPTIONAL REGULATOR LEUO-RELATED"/>
    <property type="match status" value="1"/>
</dbReference>
<dbReference type="InterPro" id="IPR036388">
    <property type="entry name" value="WH-like_DNA-bd_sf"/>
</dbReference>
<keyword evidence="2" id="KW-0805">Transcription regulation</keyword>
<gene>
    <name evidence="6" type="ORF">BgramDRAFT_4871</name>
</gene>
<dbReference type="EMBL" id="ABLD01000018">
    <property type="protein sequence ID" value="EDT08449.1"/>
    <property type="molecule type" value="Genomic_DNA"/>
</dbReference>
<dbReference type="OrthoDB" id="8523210at2"/>
<dbReference type="AlphaFoldDB" id="B1G5Y0"/>
<dbReference type="Pfam" id="PF00126">
    <property type="entry name" value="HTH_1"/>
    <property type="match status" value="1"/>
</dbReference>
<evidence type="ECO:0000256" key="1">
    <source>
        <dbReference type="ARBA" id="ARBA00009437"/>
    </source>
</evidence>
<evidence type="ECO:0000256" key="2">
    <source>
        <dbReference type="ARBA" id="ARBA00023015"/>
    </source>
</evidence>
<dbReference type="PANTHER" id="PTHR30118:SF15">
    <property type="entry name" value="TRANSCRIPTIONAL REGULATORY PROTEIN"/>
    <property type="match status" value="1"/>
</dbReference>
<comment type="similarity">
    <text evidence="1">Belongs to the LysR transcriptional regulatory family.</text>
</comment>
<dbReference type="GO" id="GO:0003700">
    <property type="term" value="F:DNA-binding transcription factor activity"/>
    <property type="evidence" value="ECO:0007669"/>
    <property type="project" value="InterPro"/>
</dbReference>
<feature type="domain" description="HTH lysR-type" evidence="5">
    <location>
        <begin position="12"/>
        <end position="69"/>
    </location>
</feature>
<dbReference type="SUPFAM" id="SSF53850">
    <property type="entry name" value="Periplasmic binding protein-like II"/>
    <property type="match status" value="1"/>
</dbReference>
<accession>B1G5Y0</accession>
<evidence type="ECO:0000256" key="4">
    <source>
        <dbReference type="ARBA" id="ARBA00023163"/>
    </source>
</evidence>
<dbReference type="Gene3D" id="1.10.10.10">
    <property type="entry name" value="Winged helix-like DNA-binding domain superfamily/Winged helix DNA-binding domain"/>
    <property type="match status" value="1"/>
</dbReference>
<dbReference type="InterPro" id="IPR050389">
    <property type="entry name" value="LysR-type_TF"/>
</dbReference>
<comment type="caution">
    <text evidence="6">The sequence shown here is derived from an EMBL/GenBank/DDBJ whole genome shotgun (WGS) entry which is preliminary data.</text>
</comment>
<name>B1G5Y0_PARG4</name>
<keyword evidence="7" id="KW-1185">Reference proteome</keyword>
<organism evidence="6 7">
    <name type="scientific">Paraburkholderia graminis (strain ATCC 700544 / DSM 17151 / LMG 18924 / NCIMB 13744 / C4D1M)</name>
    <dbReference type="NCBI Taxonomy" id="396598"/>
    <lineage>
        <taxon>Bacteria</taxon>
        <taxon>Pseudomonadati</taxon>
        <taxon>Pseudomonadota</taxon>
        <taxon>Betaproteobacteria</taxon>
        <taxon>Burkholderiales</taxon>
        <taxon>Burkholderiaceae</taxon>
        <taxon>Paraburkholderia</taxon>
    </lineage>
</organism>
<dbReference type="Pfam" id="PF03466">
    <property type="entry name" value="LysR_substrate"/>
    <property type="match status" value="1"/>
</dbReference>
<keyword evidence="4" id="KW-0804">Transcription</keyword>
<dbReference type="Gene3D" id="3.40.190.10">
    <property type="entry name" value="Periplasmic binding protein-like II"/>
    <property type="match status" value="2"/>
</dbReference>
<keyword evidence="3" id="KW-0238">DNA-binding</keyword>
<dbReference type="InterPro" id="IPR005119">
    <property type="entry name" value="LysR_subst-bd"/>
</dbReference>
<sequence length="322" mass="35624">MSSIDHFNLWSFDLNLLVAFDALMRERSVTKAATRLKIQQSAMSHNLGTLRMLFDDQLFVRVGHTMKPTPRSEALAAAIGTVLEQAQHAITARERFRPETEERTFSIGFSSELEVLLMPCLTAHVQRCAPGIRLLGRPAQPGDVHRMLDDGVINLAIGCFGDGAERHRRKLLFEQSLMCCFNPRLLNLSMPVSRSAYLAQKHALVSQNASIRGCLDDALRAAGVELDVAMAAPEFLTILGAVMQTPVIATLPSRIIKRYAALLGLVASPVPFDFRVTPISMVWAAYSDRDPASEWLRQQVEPILAQIEEASPSFEIATDKIS</sequence>
<dbReference type="CDD" id="cd08464">
    <property type="entry name" value="PBP2_DntR_like_2"/>
    <property type="match status" value="1"/>
</dbReference>
<dbReference type="GO" id="GO:0003677">
    <property type="term" value="F:DNA binding"/>
    <property type="evidence" value="ECO:0007669"/>
    <property type="project" value="UniProtKB-KW"/>
</dbReference>
<dbReference type="InterPro" id="IPR000847">
    <property type="entry name" value="LysR_HTH_N"/>
</dbReference>
<dbReference type="RefSeq" id="WP_006051443.1">
    <property type="nucleotide sequence ID" value="NZ_ABLD01000018.1"/>
</dbReference>
<evidence type="ECO:0000256" key="3">
    <source>
        <dbReference type="ARBA" id="ARBA00023125"/>
    </source>
</evidence>
<evidence type="ECO:0000313" key="7">
    <source>
        <dbReference type="Proteomes" id="UP000005045"/>
    </source>
</evidence>
<reference evidence="6 7" key="1">
    <citation type="submission" date="2008-03" db="EMBL/GenBank/DDBJ databases">
        <title>Sequencing of the draft genome and assembly of Burkholderia graminis C4D1M.</title>
        <authorList>
            <consortium name="US DOE Joint Genome Institute (JGI-PGF)"/>
            <person name="Copeland A."/>
            <person name="Lucas S."/>
            <person name="Lapidus A."/>
            <person name="Glavina del Rio T."/>
            <person name="Dalin E."/>
            <person name="Tice H."/>
            <person name="Bruce D."/>
            <person name="Goodwin L."/>
            <person name="Pitluck S."/>
            <person name="Larimer F."/>
            <person name="Land M.L."/>
            <person name="Hauser L."/>
            <person name="Tiedje J."/>
            <person name="Richardson P."/>
        </authorList>
    </citation>
    <scope>NUCLEOTIDE SEQUENCE [LARGE SCALE GENOMIC DNA]</scope>
    <source>
        <strain evidence="7">ATCC 700544 / DSM 17151 / LMG 18924 / NCIMB 13744 / C4D1M</strain>
    </source>
</reference>
<dbReference type="SUPFAM" id="SSF46785">
    <property type="entry name" value="Winged helix' DNA-binding domain"/>
    <property type="match status" value="1"/>
</dbReference>
<evidence type="ECO:0000259" key="5">
    <source>
        <dbReference type="PROSITE" id="PS50931"/>
    </source>
</evidence>
<dbReference type="Proteomes" id="UP000005045">
    <property type="component" value="Unassembled WGS sequence"/>
</dbReference>
<dbReference type="InterPro" id="IPR036390">
    <property type="entry name" value="WH_DNA-bd_sf"/>
</dbReference>
<proteinExistence type="inferred from homology"/>